<keyword evidence="2" id="KW-1185">Reference proteome</keyword>
<organism evidence="1 2">
    <name type="scientific">Panaeolus cyanescens</name>
    <dbReference type="NCBI Taxonomy" id="181874"/>
    <lineage>
        <taxon>Eukaryota</taxon>
        <taxon>Fungi</taxon>
        <taxon>Dikarya</taxon>
        <taxon>Basidiomycota</taxon>
        <taxon>Agaricomycotina</taxon>
        <taxon>Agaricomycetes</taxon>
        <taxon>Agaricomycetidae</taxon>
        <taxon>Agaricales</taxon>
        <taxon>Agaricineae</taxon>
        <taxon>Galeropsidaceae</taxon>
        <taxon>Panaeolus</taxon>
    </lineage>
</organism>
<protein>
    <recommendedName>
        <fullName evidence="3">Wax synthase domain-containing protein</fullName>
    </recommendedName>
</protein>
<comment type="caution">
    <text evidence="1">The sequence shown here is derived from an EMBL/GenBank/DDBJ whole genome shotgun (WGS) entry which is preliminary data.</text>
</comment>
<gene>
    <name evidence="1" type="ORF">CVT24_007336</name>
</gene>
<dbReference type="Proteomes" id="UP000284842">
    <property type="component" value="Unassembled WGS sequence"/>
</dbReference>
<evidence type="ECO:0000313" key="1">
    <source>
        <dbReference type="EMBL" id="PPQ73675.1"/>
    </source>
</evidence>
<dbReference type="OrthoDB" id="1077582at2759"/>
<name>A0A409W5C9_9AGAR</name>
<dbReference type="AlphaFoldDB" id="A0A409W5C9"/>
<dbReference type="EMBL" id="NHTK01005803">
    <property type="protein sequence ID" value="PPQ73675.1"/>
    <property type="molecule type" value="Genomic_DNA"/>
</dbReference>
<evidence type="ECO:0000313" key="2">
    <source>
        <dbReference type="Proteomes" id="UP000284842"/>
    </source>
</evidence>
<dbReference type="STRING" id="181874.A0A409W5C9"/>
<sequence length="277" mass="32279">MSTRHEMNLQPLVFYPLLEGFYILALTVRPSSPYRRLIFIPIVSLSLYFLFCSKLSLENFQQTYAAGCRFTSLIFFASTDILLSNPQQDFHHIPPRKRPISDEGLGARFGWALEILFNPRGINYAHEAVTHTTPRPTETTKMAFIRRQLKIHLLWGIFWELCLWSNRYNPYVQQRNTPSDIVGIQNLWRLGIIPYWMSIPFSMEGYYRIASIIAVLGGWSQPRNWPNLFGSFLEAYTVHERTDDLSSFCEIDVATYGIKPFEECSRHTPTLLPRGWD</sequence>
<dbReference type="InParanoid" id="A0A409W5C9"/>
<reference evidence="1 2" key="1">
    <citation type="journal article" date="2018" name="Evol. Lett.">
        <title>Horizontal gene cluster transfer increased hallucinogenic mushroom diversity.</title>
        <authorList>
            <person name="Reynolds H.T."/>
            <person name="Vijayakumar V."/>
            <person name="Gluck-Thaler E."/>
            <person name="Korotkin H.B."/>
            <person name="Matheny P.B."/>
            <person name="Slot J.C."/>
        </authorList>
    </citation>
    <scope>NUCLEOTIDE SEQUENCE [LARGE SCALE GENOMIC DNA]</scope>
    <source>
        <strain evidence="1 2">2629</strain>
    </source>
</reference>
<accession>A0A409W5C9</accession>
<proteinExistence type="predicted"/>
<evidence type="ECO:0008006" key="3">
    <source>
        <dbReference type="Google" id="ProtNLM"/>
    </source>
</evidence>